<feature type="region of interest" description="Disordered" evidence="6">
    <location>
        <begin position="100"/>
        <end position="137"/>
    </location>
</feature>
<name>A0A0K8TMQ3_TABBR</name>
<dbReference type="Gene3D" id="6.20.210.20">
    <property type="entry name" value="THAP domain"/>
    <property type="match status" value="1"/>
</dbReference>
<evidence type="ECO:0000256" key="1">
    <source>
        <dbReference type="ARBA" id="ARBA00022723"/>
    </source>
</evidence>
<keyword evidence="4 5" id="KW-0238">DNA-binding</keyword>
<keyword evidence="1" id="KW-0479">Metal-binding</keyword>
<evidence type="ECO:0000256" key="6">
    <source>
        <dbReference type="SAM" id="MobiDB-lite"/>
    </source>
</evidence>
<dbReference type="SMART" id="SM00980">
    <property type="entry name" value="THAP"/>
    <property type="match status" value="1"/>
</dbReference>
<dbReference type="SMART" id="SM00692">
    <property type="entry name" value="DM3"/>
    <property type="match status" value="1"/>
</dbReference>
<evidence type="ECO:0000256" key="4">
    <source>
        <dbReference type="ARBA" id="ARBA00023125"/>
    </source>
</evidence>
<accession>A0A0K8TMQ3</accession>
<dbReference type="AlphaFoldDB" id="A0A0K8TMQ3"/>
<dbReference type="SUPFAM" id="SSF57716">
    <property type="entry name" value="Glucocorticoid receptor-like (DNA-binding domain)"/>
    <property type="match status" value="1"/>
</dbReference>
<keyword evidence="3" id="KW-0862">Zinc</keyword>
<dbReference type="Pfam" id="PF05485">
    <property type="entry name" value="THAP"/>
    <property type="match status" value="1"/>
</dbReference>
<evidence type="ECO:0000313" key="8">
    <source>
        <dbReference type="EMBL" id="JAI15200.1"/>
    </source>
</evidence>
<evidence type="ECO:0000256" key="2">
    <source>
        <dbReference type="ARBA" id="ARBA00022771"/>
    </source>
</evidence>
<evidence type="ECO:0000256" key="5">
    <source>
        <dbReference type="PROSITE-ProRule" id="PRU00309"/>
    </source>
</evidence>
<sequence>MRNCFVPYCDNFCKGVKRRMMFHAPKDPEAFELWKNALPKRREFKLTDKVCSRHFNAEDIITTFDSIINGELVQMERDRPKLRPKAVPCRNLNLERPENFKEHKRKYTRKKTDSLISSGNNEQTDDVEDYPDSNKTKRKKIQNMEADVFLQEELANIENSTAEANEKQGPQVEQISEVNFEVLEKNIEEKLILEDFNVLYDEAYEVALPSVQWGIHRCTERSCVAFTHFDPASGTTTKSVILKQNGMIVIKILNRHITVEDVRDDISAARVTSVLSQVDDINICNNSDNNLKSCLIVIKPGSDCCDECKDIKP</sequence>
<dbReference type="PROSITE" id="PS50950">
    <property type="entry name" value="ZF_THAP"/>
    <property type="match status" value="1"/>
</dbReference>
<dbReference type="InterPro" id="IPR038441">
    <property type="entry name" value="THAP_Znf_sf"/>
</dbReference>
<proteinExistence type="evidence at transcript level"/>
<evidence type="ECO:0000256" key="3">
    <source>
        <dbReference type="ARBA" id="ARBA00022833"/>
    </source>
</evidence>
<dbReference type="InterPro" id="IPR006612">
    <property type="entry name" value="THAP_Znf"/>
</dbReference>
<evidence type="ECO:0000259" key="7">
    <source>
        <dbReference type="PROSITE" id="PS50950"/>
    </source>
</evidence>
<feature type="domain" description="THAP-type" evidence="7">
    <location>
        <begin position="1"/>
        <end position="91"/>
    </location>
</feature>
<organism evidence="8">
    <name type="scientific">Tabanus bromius</name>
    <name type="common">Band-eyed brown horse fly</name>
    <dbReference type="NCBI Taxonomy" id="304241"/>
    <lineage>
        <taxon>Eukaryota</taxon>
        <taxon>Metazoa</taxon>
        <taxon>Ecdysozoa</taxon>
        <taxon>Arthropoda</taxon>
        <taxon>Hexapoda</taxon>
        <taxon>Insecta</taxon>
        <taxon>Pterygota</taxon>
        <taxon>Neoptera</taxon>
        <taxon>Endopterygota</taxon>
        <taxon>Diptera</taxon>
        <taxon>Brachycera</taxon>
        <taxon>Tabanomorpha</taxon>
        <taxon>Tabanoidea</taxon>
        <taxon>Tabanidae</taxon>
        <taxon>Tabanus</taxon>
    </lineage>
</organism>
<dbReference type="GO" id="GO:0003677">
    <property type="term" value="F:DNA binding"/>
    <property type="evidence" value="ECO:0007669"/>
    <property type="project" value="UniProtKB-UniRule"/>
</dbReference>
<protein>
    <recommendedName>
        <fullName evidence="7">THAP-type domain-containing protein</fullName>
    </recommendedName>
</protein>
<keyword evidence="2 5" id="KW-0863">Zinc-finger</keyword>
<reference evidence="8" key="1">
    <citation type="journal article" date="2015" name="Insect Biochem. Mol. Biol.">
        <title>An insight into the sialome of the horse fly, Tabanus bromius.</title>
        <authorList>
            <person name="Ribeiro J.M."/>
            <person name="Kazimirova M."/>
            <person name="Takac P."/>
            <person name="Andersen J.F."/>
            <person name="Francischetti I.M."/>
        </authorList>
    </citation>
    <scope>NUCLEOTIDE SEQUENCE</scope>
</reference>
<dbReference type="EMBL" id="GDAI01002403">
    <property type="protein sequence ID" value="JAI15200.1"/>
    <property type="molecule type" value="mRNA"/>
</dbReference>
<feature type="non-terminal residue" evidence="8">
    <location>
        <position position="313"/>
    </location>
</feature>
<dbReference type="GO" id="GO:0008270">
    <property type="term" value="F:zinc ion binding"/>
    <property type="evidence" value="ECO:0007669"/>
    <property type="project" value="UniProtKB-KW"/>
</dbReference>